<dbReference type="EMBL" id="DS469550">
    <property type="protein sequence ID" value="EDO43832.1"/>
    <property type="molecule type" value="Genomic_DNA"/>
</dbReference>
<dbReference type="KEGG" id="nve:5515697"/>
<evidence type="ECO:0000313" key="2">
    <source>
        <dbReference type="Proteomes" id="UP000001593"/>
    </source>
</evidence>
<keyword evidence="2" id="KW-1185">Reference proteome</keyword>
<name>A7RXE7_NEMVE</name>
<organism evidence="1 2">
    <name type="scientific">Nematostella vectensis</name>
    <name type="common">Starlet sea anemone</name>
    <dbReference type="NCBI Taxonomy" id="45351"/>
    <lineage>
        <taxon>Eukaryota</taxon>
        <taxon>Metazoa</taxon>
        <taxon>Cnidaria</taxon>
        <taxon>Anthozoa</taxon>
        <taxon>Hexacorallia</taxon>
        <taxon>Actiniaria</taxon>
        <taxon>Edwardsiidae</taxon>
        <taxon>Nematostella</taxon>
    </lineage>
</organism>
<sequence length="54" mass="6275">MLKEYMNRTNKEGEKLKLDELCSQLNKTTTIEEVDQIHELLTSFTLLDLSNSDT</sequence>
<dbReference type="OrthoDB" id="496981at2759"/>
<proteinExistence type="predicted"/>
<dbReference type="Proteomes" id="UP000001593">
    <property type="component" value="Unassembled WGS sequence"/>
</dbReference>
<dbReference type="InParanoid" id="A7RXE7"/>
<reference evidence="1 2" key="1">
    <citation type="journal article" date="2007" name="Science">
        <title>Sea anemone genome reveals ancestral eumetazoan gene repertoire and genomic organization.</title>
        <authorList>
            <person name="Putnam N.H."/>
            <person name="Srivastava M."/>
            <person name="Hellsten U."/>
            <person name="Dirks B."/>
            <person name="Chapman J."/>
            <person name="Salamov A."/>
            <person name="Terry A."/>
            <person name="Shapiro H."/>
            <person name="Lindquist E."/>
            <person name="Kapitonov V.V."/>
            <person name="Jurka J."/>
            <person name="Genikhovich G."/>
            <person name="Grigoriev I.V."/>
            <person name="Lucas S.M."/>
            <person name="Steele R.E."/>
            <person name="Finnerty J.R."/>
            <person name="Technau U."/>
            <person name="Martindale M.Q."/>
            <person name="Rokhsar D.S."/>
        </authorList>
    </citation>
    <scope>NUCLEOTIDE SEQUENCE [LARGE SCALE GENOMIC DNA]</scope>
    <source>
        <strain evidence="2">CH2 X CH6</strain>
    </source>
</reference>
<accession>A7RXE7</accession>
<gene>
    <name evidence="1" type="ORF">NEMVEDRAFT_v1g183064</name>
</gene>
<protein>
    <submittedName>
        <fullName evidence="1">Uncharacterized protein</fullName>
    </submittedName>
</protein>
<evidence type="ECO:0000313" key="1">
    <source>
        <dbReference type="EMBL" id="EDO43832.1"/>
    </source>
</evidence>
<dbReference type="AlphaFoldDB" id="A7RXE7"/>
<dbReference type="HOGENOM" id="CLU_3052754_0_0_1"/>
<dbReference type="PhylomeDB" id="A7RXE7"/>